<keyword evidence="6" id="KW-1185">Reference proteome</keyword>
<dbReference type="GO" id="GO:0005737">
    <property type="term" value="C:cytoplasm"/>
    <property type="evidence" value="ECO:0007669"/>
    <property type="project" value="UniProtKB-SubCell"/>
</dbReference>
<evidence type="ECO:0000313" key="6">
    <source>
        <dbReference type="Proteomes" id="UP001189624"/>
    </source>
</evidence>
<protein>
    <recommendedName>
        <fullName evidence="7">IQ domain-containing protein IQM2-like</fullName>
    </recommendedName>
</protein>
<gene>
    <name evidence="5" type="ORF">AYBTSS11_LOCUS1843</name>
</gene>
<dbReference type="EMBL" id="OY731398">
    <property type="protein sequence ID" value="CAJ1848389.1"/>
    <property type="molecule type" value="Genomic_DNA"/>
</dbReference>
<dbReference type="GO" id="GO:0005634">
    <property type="term" value="C:nucleus"/>
    <property type="evidence" value="ECO:0007669"/>
    <property type="project" value="UniProtKB-SubCell"/>
</dbReference>
<reference evidence="5" key="1">
    <citation type="submission" date="2023-10" db="EMBL/GenBank/DDBJ databases">
        <authorList>
            <person name="Domelevo Entfellner J.-B."/>
        </authorList>
    </citation>
    <scope>NUCLEOTIDE SEQUENCE</scope>
</reference>
<keyword evidence="3" id="KW-0963">Cytoplasm</keyword>
<organism evidence="5 6">
    <name type="scientific">Sphenostylis stenocarpa</name>
    <dbReference type="NCBI Taxonomy" id="92480"/>
    <lineage>
        <taxon>Eukaryota</taxon>
        <taxon>Viridiplantae</taxon>
        <taxon>Streptophyta</taxon>
        <taxon>Embryophyta</taxon>
        <taxon>Tracheophyta</taxon>
        <taxon>Spermatophyta</taxon>
        <taxon>Magnoliopsida</taxon>
        <taxon>eudicotyledons</taxon>
        <taxon>Gunneridae</taxon>
        <taxon>Pentapetalae</taxon>
        <taxon>rosids</taxon>
        <taxon>fabids</taxon>
        <taxon>Fabales</taxon>
        <taxon>Fabaceae</taxon>
        <taxon>Papilionoideae</taxon>
        <taxon>50 kb inversion clade</taxon>
        <taxon>NPAAA clade</taxon>
        <taxon>indigoferoid/millettioid clade</taxon>
        <taxon>Phaseoleae</taxon>
        <taxon>Sphenostylis</taxon>
    </lineage>
</organism>
<evidence type="ECO:0000256" key="2">
    <source>
        <dbReference type="ARBA" id="ARBA00004496"/>
    </source>
</evidence>
<evidence type="ECO:0000313" key="5">
    <source>
        <dbReference type="EMBL" id="CAJ1848389.1"/>
    </source>
</evidence>
<evidence type="ECO:0000256" key="3">
    <source>
        <dbReference type="ARBA" id="ARBA00022490"/>
    </source>
</evidence>
<keyword evidence="4" id="KW-0539">Nucleus</keyword>
<name>A0AA86VVP9_9FABA</name>
<evidence type="ECO:0008006" key="7">
    <source>
        <dbReference type="Google" id="ProtNLM"/>
    </source>
</evidence>
<comment type="subcellular location">
    <subcellularLocation>
        <location evidence="2">Cytoplasm</location>
    </subcellularLocation>
    <subcellularLocation>
        <location evidence="1">Nucleus</location>
    </subcellularLocation>
</comment>
<dbReference type="Gramene" id="rna-AYBTSS11_LOCUS1843">
    <property type="protein sequence ID" value="CAJ1848389.1"/>
    <property type="gene ID" value="gene-AYBTSS11_LOCUS1843"/>
</dbReference>
<dbReference type="InterPro" id="IPR044159">
    <property type="entry name" value="IQM"/>
</dbReference>
<dbReference type="PANTHER" id="PTHR31250:SF14">
    <property type="entry name" value="IQ DOMAIN-CONTAINING PROTEIN IQM2"/>
    <property type="match status" value="1"/>
</dbReference>
<dbReference type="Proteomes" id="UP001189624">
    <property type="component" value="Chromosome 1"/>
</dbReference>
<evidence type="ECO:0000256" key="1">
    <source>
        <dbReference type="ARBA" id="ARBA00004123"/>
    </source>
</evidence>
<dbReference type="AlphaFoldDB" id="A0AA86VVP9"/>
<accession>A0AA86VVP9</accession>
<sequence length="424" mass="49166">MTIEASVSFKRKDTENLISTKTLQLDKEKNMTMSRITKSGKVMDDQSSPSKCQMENFQSALQDPNYRRHMAALKLQKVYKSFRTRRKLTDCAILIAQSWWKLLDFTELKHSCISFFNIEKHETAISRWSRARIRAAKVGKGLSKDDKAQKLALQHWLEAIDPHHRYGHNLAFYYAKWLKCQSREPFFYWLDIGEGKEVNHEKYPRSKLQQQCIKYLGPMERLAYEVLVEDGRFCFRQSGKLLHTASEGAHTKWIFVLSTSKILYLGKKKKGSFQHSSFLAGGATSCAGRLVVDYGALKAVWPHSGHYRPTEDNFKEFISFLRENEVQLSDVKMTSVDEEGHSSEEDFAENMSGLEAEERTNLMERTTLASFSSEPRNKLACLQEVVATVHHPSLLEFQLHSQKYNLKFWLQHLSTEPLWLEGYQ</sequence>
<dbReference type="PANTHER" id="PTHR31250">
    <property type="entry name" value="IQ DOMAIN-CONTAINING PROTEIN IQM3"/>
    <property type="match status" value="1"/>
</dbReference>
<proteinExistence type="predicted"/>
<evidence type="ECO:0000256" key="4">
    <source>
        <dbReference type="ARBA" id="ARBA00023242"/>
    </source>
</evidence>